<reference evidence="1 2" key="1">
    <citation type="submission" date="2023-01" db="EMBL/GenBank/DDBJ databases">
        <title>Minimal conservation of predation-associated metabolite biosynthetic gene clusters underscores biosynthetic potential of Myxococcota including descriptions for ten novel species: Archangium lansinium sp. nov., Myxococcus landrumus sp. nov., Nannocystis bai.</title>
        <authorList>
            <person name="Ahearne A."/>
            <person name="Stevens C."/>
            <person name="Dowd S."/>
        </authorList>
    </citation>
    <scope>NUCLEOTIDE SEQUENCE [LARGE SCALE GENOMIC DNA]</scope>
    <source>
        <strain evidence="1 2">WIWO2</strain>
    </source>
</reference>
<comment type="caution">
    <text evidence="1">The sequence shown here is derived from an EMBL/GenBank/DDBJ whole genome shotgun (WGS) entry which is preliminary data.</text>
</comment>
<accession>A0ABT5BZV0</accession>
<evidence type="ECO:0000313" key="2">
    <source>
        <dbReference type="Proteomes" id="UP001217485"/>
    </source>
</evidence>
<evidence type="ECO:0000313" key="1">
    <source>
        <dbReference type="EMBL" id="MDC0679696.1"/>
    </source>
</evidence>
<protein>
    <submittedName>
        <fullName evidence="1">Uncharacterized protein</fullName>
    </submittedName>
</protein>
<gene>
    <name evidence="1" type="ORF">POL72_18280</name>
</gene>
<dbReference type="RefSeq" id="WP_272096693.1">
    <property type="nucleotide sequence ID" value="NZ_JAQNDK010000002.1"/>
</dbReference>
<name>A0ABT5BZV0_9BACT</name>
<organism evidence="1 2">
    <name type="scientific">Sorangium atrum</name>
    <dbReference type="NCBI Taxonomy" id="2995308"/>
    <lineage>
        <taxon>Bacteria</taxon>
        <taxon>Pseudomonadati</taxon>
        <taxon>Myxococcota</taxon>
        <taxon>Polyangia</taxon>
        <taxon>Polyangiales</taxon>
        <taxon>Polyangiaceae</taxon>
        <taxon>Sorangium</taxon>
    </lineage>
</organism>
<keyword evidence="2" id="KW-1185">Reference proteome</keyword>
<sequence length="78" mass="8149">MPEILIAKATDSIDGDEYVMTGIARLRSGQEVGRAELRVPLIAVDASVVGKAEVEHLKSALEAAVQAIARAKARAGGH</sequence>
<proteinExistence type="predicted"/>
<dbReference type="EMBL" id="JAQNDK010000002">
    <property type="protein sequence ID" value="MDC0679696.1"/>
    <property type="molecule type" value="Genomic_DNA"/>
</dbReference>
<dbReference type="Proteomes" id="UP001217485">
    <property type="component" value="Unassembled WGS sequence"/>
</dbReference>